<dbReference type="PANTHER" id="PTHR48267">
    <property type="entry name" value="CUPREDOXIN SUPERFAMILY PROTEIN"/>
    <property type="match status" value="1"/>
</dbReference>
<dbReference type="OrthoDB" id="262547at2759"/>
<comment type="similarity">
    <text evidence="1">Belongs to the multicopper oxidase family.</text>
</comment>
<evidence type="ECO:0000256" key="2">
    <source>
        <dbReference type="ARBA" id="ARBA00023008"/>
    </source>
</evidence>
<dbReference type="Gene3D" id="2.60.40.420">
    <property type="entry name" value="Cupredoxins - blue copper proteins"/>
    <property type="match status" value="3"/>
</dbReference>
<evidence type="ECO:0000259" key="3">
    <source>
        <dbReference type="Pfam" id="PF07731"/>
    </source>
</evidence>
<evidence type="ECO:0008006" key="7">
    <source>
        <dbReference type="Google" id="ProtNLM"/>
    </source>
</evidence>
<protein>
    <recommendedName>
        <fullName evidence="7">Bilirubin oxidase</fullName>
    </recommendedName>
</protein>
<evidence type="ECO:0000256" key="1">
    <source>
        <dbReference type="ARBA" id="ARBA00010609"/>
    </source>
</evidence>
<dbReference type="Pfam" id="PF07732">
    <property type="entry name" value="Cu-oxidase_3"/>
    <property type="match status" value="1"/>
</dbReference>
<dbReference type="Pfam" id="PF07731">
    <property type="entry name" value="Cu-oxidase_2"/>
    <property type="match status" value="1"/>
</dbReference>
<dbReference type="AlphaFoldDB" id="A0A4U0WFQ7"/>
<comment type="caution">
    <text evidence="5">The sequence shown here is derived from an EMBL/GenBank/DDBJ whole genome shotgun (WGS) entry which is preliminary data.</text>
</comment>
<accession>A0A4U0WFQ7</accession>
<dbReference type="GO" id="GO:0016491">
    <property type="term" value="F:oxidoreductase activity"/>
    <property type="evidence" value="ECO:0007669"/>
    <property type="project" value="InterPro"/>
</dbReference>
<evidence type="ECO:0000313" key="6">
    <source>
        <dbReference type="Proteomes" id="UP000308768"/>
    </source>
</evidence>
<dbReference type="EMBL" id="NAJN01001778">
    <property type="protein sequence ID" value="TKA61268.1"/>
    <property type="molecule type" value="Genomic_DNA"/>
</dbReference>
<evidence type="ECO:0000259" key="4">
    <source>
        <dbReference type="Pfam" id="PF07732"/>
    </source>
</evidence>
<keyword evidence="6" id="KW-1185">Reference proteome</keyword>
<sequence length="541" mass="60526">MKPFFSQQYPNLPPTRQVGYDGIMPGPTFMMTQGREAIVRQINQGDRASSVHLHSSFSRSPFDGWADDITEVGQYKDYYYPNRQNARTLWYHDHAVDHTAENVYFGLAGFYILKDAQEESVGLPTGQYEIPLGIMARRYNNNPADGSLWDPEVNQEVTSVYGDVIEVNGKPWPFLNVEPRKYRFRMLDLGISRTYKLYMQADQHNNQGVNFTVVGSDCGLLLRPIQTNVLTMSIAERWEVVVDFAPFAGSNVTMHNQRGVGADSDFDGTDRVMRFVVGKTVTSQQNNGAIPSPLREVPFPPNLSIANRLFEFASNGGGWHINGIGWHDVAERVLAPPKRGSIEIWELKNGGGGWSHPIHVHLVDFQVISRTGSDRSVLPYEAVALQDVVWLGPGETVRVIARFAPWPGLYMFHCHNLIHEDHEMLAAFNVTEVAGLGLNETNLFIDPMDPTYRAKPFAQSDLDARTGDFSATAIQNKVNFFTALDAYADADKVEAVLEKFWNNAGVGSPAPVKRDETMARRAALNGYPWLADSDIIAKRLA</sequence>
<dbReference type="InterPro" id="IPR011706">
    <property type="entry name" value="Cu-oxidase_C"/>
</dbReference>
<dbReference type="SUPFAM" id="SSF49503">
    <property type="entry name" value="Cupredoxins"/>
    <property type="match status" value="3"/>
</dbReference>
<proteinExistence type="inferred from homology"/>
<dbReference type="InterPro" id="IPR045087">
    <property type="entry name" value="Cu-oxidase_fam"/>
</dbReference>
<feature type="domain" description="Plastocyanin-like" evidence="3">
    <location>
        <begin position="299"/>
        <end position="431"/>
    </location>
</feature>
<dbReference type="STRING" id="331657.A0A4U0WFQ7"/>
<dbReference type="InterPro" id="IPR011707">
    <property type="entry name" value="Cu-oxidase-like_N"/>
</dbReference>
<keyword evidence="2" id="KW-0186">Copper</keyword>
<reference evidence="5 6" key="1">
    <citation type="submission" date="2017-03" db="EMBL/GenBank/DDBJ databases">
        <title>Genomes of endolithic fungi from Antarctica.</title>
        <authorList>
            <person name="Coleine C."/>
            <person name="Masonjones S."/>
            <person name="Stajich J.E."/>
        </authorList>
    </citation>
    <scope>NUCLEOTIDE SEQUENCE [LARGE SCALE GENOMIC DNA]</scope>
    <source>
        <strain evidence="5 6">CCFEE 5187</strain>
    </source>
</reference>
<evidence type="ECO:0000313" key="5">
    <source>
        <dbReference type="EMBL" id="TKA61268.1"/>
    </source>
</evidence>
<feature type="domain" description="Plastocyanin-like" evidence="4">
    <location>
        <begin position="15"/>
        <end position="117"/>
    </location>
</feature>
<organism evidence="5 6">
    <name type="scientific">Cryomyces minteri</name>
    <dbReference type="NCBI Taxonomy" id="331657"/>
    <lineage>
        <taxon>Eukaryota</taxon>
        <taxon>Fungi</taxon>
        <taxon>Dikarya</taxon>
        <taxon>Ascomycota</taxon>
        <taxon>Pezizomycotina</taxon>
        <taxon>Dothideomycetes</taxon>
        <taxon>Dothideomycetes incertae sedis</taxon>
        <taxon>Cryomyces</taxon>
    </lineage>
</organism>
<dbReference type="PANTHER" id="PTHR48267:SF1">
    <property type="entry name" value="BILIRUBIN OXIDASE"/>
    <property type="match status" value="1"/>
</dbReference>
<dbReference type="Proteomes" id="UP000308768">
    <property type="component" value="Unassembled WGS sequence"/>
</dbReference>
<gene>
    <name evidence="5" type="ORF">B0A49_13304</name>
</gene>
<name>A0A4U0WFQ7_9PEZI</name>
<dbReference type="GO" id="GO:0005507">
    <property type="term" value="F:copper ion binding"/>
    <property type="evidence" value="ECO:0007669"/>
    <property type="project" value="InterPro"/>
</dbReference>
<dbReference type="InterPro" id="IPR008972">
    <property type="entry name" value="Cupredoxin"/>
</dbReference>
<dbReference type="CDD" id="cd13889">
    <property type="entry name" value="CuRO_3_BOD"/>
    <property type="match status" value="1"/>
</dbReference>